<evidence type="ECO:0008006" key="3">
    <source>
        <dbReference type="Google" id="ProtNLM"/>
    </source>
</evidence>
<gene>
    <name evidence="1" type="ORF">COT71_01815</name>
</gene>
<reference evidence="2" key="1">
    <citation type="submission" date="2017-09" db="EMBL/GenBank/DDBJ databases">
        <title>Depth-based differentiation of microbial function through sediment-hosted aquifers and enrichment of novel symbionts in the deep terrestrial subsurface.</title>
        <authorList>
            <person name="Probst A.J."/>
            <person name="Ladd B."/>
            <person name="Jarett J.K."/>
            <person name="Geller-Mcgrath D.E."/>
            <person name="Sieber C.M.K."/>
            <person name="Emerson J.B."/>
            <person name="Anantharaman K."/>
            <person name="Thomas B.C."/>
            <person name="Malmstrom R."/>
            <person name="Stieglmeier M."/>
            <person name="Klingl A."/>
            <person name="Woyke T."/>
            <person name="Ryan C.M."/>
            <person name="Banfield J.F."/>
        </authorList>
    </citation>
    <scope>NUCLEOTIDE SEQUENCE [LARGE SCALE GENOMIC DNA]</scope>
</reference>
<dbReference type="AlphaFoldDB" id="A0A2M6WZM9"/>
<dbReference type="Proteomes" id="UP000230731">
    <property type="component" value="Unassembled WGS sequence"/>
</dbReference>
<sequence>MHMRESEYTVDADARDFFINGYMVRPFKQDVSLERLLATLRELMDKPKKDGFMWEEKYKHTEDLKPNAYDYDSIFVDFLFAQGLPQYLNRVTGFNLMLGDVALRRFFPGLSYMGWHRDTHFYTGQKSAGRMPPIFKIIFYAALGEEPSAQLKVISGSHNRMFRTKLLDRAQTILARKASIKSSDADYFFFNSMIFHSVPSNITMKKPAIRLFYNFCQLSQLQHFPGHESLHKTYQQKLAQKPAAISPGIAVSQLQPAAAQPA</sequence>
<dbReference type="Gene3D" id="2.60.120.620">
    <property type="entry name" value="q2cbj1_9rhob like domain"/>
    <property type="match status" value="1"/>
</dbReference>
<dbReference type="SUPFAM" id="SSF51197">
    <property type="entry name" value="Clavaminate synthase-like"/>
    <property type="match status" value="1"/>
</dbReference>
<evidence type="ECO:0000313" key="1">
    <source>
        <dbReference type="EMBL" id="PIT98261.1"/>
    </source>
</evidence>
<comment type="caution">
    <text evidence="1">The sequence shown here is derived from an EMBL/GenBank/DDBJ whole genome shotgun (WGS) entry which is preliminary data.</text>
</comment>
<protein>
    <recommendedName>
        <fullName evidence="3">Phytanoyl-CoA dioxygenase</fullName>
    </recommendedName>
</protein>
<name>A0A2M6WZM9_9BACT</name>
<organism evidence="1 2">
    <name type="scientific">Candidatus Andersenbacteria bacterium CG10_big_fil_rev_8_21_14_0_10_54_11</name>
    <dbReference type="NCBI Taxonomy" id="1974485"/>
    <lineage>
        <taxon>Bacteria</taxon>
        <taxon>Candidatus Anderseniibacteriota</taxon>
    </lineage>
</organism>
<proteinExistence type="predicted"/>
<evidence type="ECO:0000313" key="2">
    <source>
        <dbReference type="Proteomes" id="UP000230731"/>
    </source>
</evidence>
<accession>A0A2M6WZM9</accession>
<dbReference type="EMBL" id="PEZP01000021">
    <property type="protein sequence ID" value="PIT98261.1"/>
    <property type="molecule type" value="Genomic_DNA"/>
</dbReference>